<dbReference type="InParanoid" id="A0A409YWZ1"/>
<proteinExistence type="predicted"/>
<evidence type="ECO:0000313" key="2">
    <source>
        <dbReference type="EMBL" id="PPR07565.1"/>
    </source>
</evidence>
<organism evidence="2 3">
    <name type="scientific">Gymnopilus dilepis</name>
    <dbReference type="NCBI Taxonomy" id="231916"/>
    <lineage>
        <taxon>Eukaryota</taxon>
        <taxon>Fungi</taxon>
        <taxon>Dikarya</taxon>
        <taxon>Basidiomycota</taxon>
        <taxon>Agaricomycotina</taxon>
        <taxon>Agaricomycetes</taxon>
        <taxon>Agaricomycetidae</taxon>
        <taxon>Agaricales</taxon>
        <taxon>Agaricineae</taxon>
        <taxon>Hymenogastraceae</taxon>
        <taxon>Gymnopilus</taxon>
    </lineage>
</organism>
<reference evidence="2 3" key="1">
    <citation type="journal article" date="2018" name="Evol. Lett.">
        <title>Horizontal gene cluster transfer increased hallucinogenic mushroom diversity.</title>
        <authorList>
            <person name="Reynolds H.T."/>
            <person name="Vijayakumar V."/>
            <person name="Gluck-Thaler E."/>
            <person name="Korotkin H.B."/>
            <person name="Matheny P.B."/>
            <person name="Slot J.C."/>
        </authorList>
    </citation>
    <scope>NUCLEOTIDE SEQUENCE [LARGE SCALE GENOMIC DNA]</scope>
    <source>
        <strain evidence="2 3">SRW20</strain>
    </source>
</reference>
<sequence>MLTCLRKPGRRETEVASTVSSGLLWQAKMRARRGYGQGKRNRVEKHTSGLRLGAREVAARWWWGTEPTIDFEGGRRAAGGQDIYEKKGKRSELVDRKIRKKEKEGVLAISTPSDVPTQPLAERRGCYTFSSPLGAERGQRNSRQCPPGASSTTRKVRPPYRPSLQGEMVAVRLARTLTHLSYVEEVGIVVWGAGRHCNASTAHAHARAGGLRVWPSPQRKTTPLTCFGKRANLVALVDGVQRRIGGPISGSFFIGRAMREGEVIDLRLAIAWRGK</sequence>
<evidence type="ECO:0000256" key="1">
    <source>
        <dbReference type="SAM" id="MobiDB-lite"/>
    </source>
</evidence>
<dbReference type="AlphaFoldDB" id="A0A409YWZ1"/>
<comment type="caution">
    <text evidence="2">The sequence shown here is derived from an EMBL/GenBank/DDBJ whole genome shotgun (WGS) entry which is preliminary data.</text>
</comment>
<protein>
    <submittedName>
        <fullName evidence="2">Uncharacterized protein</fullName>
    </submittedName>
</protein>
<feature type="compositionally biased region" description="Polar residues" evidence="1">
    <location>
        <begin position="141"/>
        <end position="153"/>
    </location>
</feature>
<dbReference type="EMBL" id="NHYE01000093">
    <property type="protein sequence ID" value="PPR07565.1"/>
    <property type="molecule type" value="Genomic_DNA"/>
</dbReference>
<dbReference type="Proteomes" id="UP000284706">
    <property type="component" value="Unassembled WGS sequence"/>
</dbReference>
<evidence type="ECO:0000313" key="3">
    <source>
        <dbReference type="Proteomes" id="UP000284706"/>
    </source>
</evidence>
<feature type="region of interest" description="Disordered" evidence="1">
    <location>
        <begin position="131"/>
        <end position="160"/>
    </location>
</feature>
<keyword evidence="3" id="KW-1185">Reference proteome</keyword>
<gene>
    <name evidence="2" type="ORF">CVT26_002504</name>
</gene>
<accession>A0A409YWZ1</accession>
<name>A0A409YWZ1_9AGAR</name>